<dbReference type="InterPro" id="IPR041223">
    <property type="entry name" value="ApeA_NTD"/>
</dbReference>
<dbReference type="OrthoDB" id="9046428at2"/>
<feature type="domain" description="ApeA N-terminal" evidence="2">
    <location>
        <begin position="24"/>
        <end position="253"/>
    </location>
</feature>
<dbReference type="STRING" id="420953.SAMN05192543_1077"/>
<reference evidence="3 4" key="1">
    <citation type="submission" date="2016-10" db="EMBL/GenBank/DDBJ databases">
        <authorList>
            <person name="de Groot N.N."/>
        </authorList>
    </citation>
    <scope>NUCLEOTIDE SEQUENCE [LARGE SCALE GENOMIC DNA]</scope>
    <source>
        <strain evidence="3 4">LMG 23650</strain>
    </source>
</reference>
<evidence type="ECO:0000259" key="1">
    <source>
        <dbReference type="Pfam" id="PF18739"/>
    </source>
</evidence>
<keyword evidence="4" id="KW-1185">Reference proteome</keyword>
<accession>A0A1I3R353</accession>
<gene>
    <name evidence="3" type="ORF">SAMN05192543_1077</name>
</gene>
<dbReference type="Pfam" id="PF18862">
    <property type="entry name" value="ApeA_NTD1"/>
    <property type="match status" value="1"/>
</dbReference>
<dbReference type="Proteomes" id="UP000199548">
    <property type="component" value="Unassembled WGS sequence"/>
</dbReference>
<dbReference type="RefSeq" id="WP_143098129.1">
    <property type="nucleotide sequence ID" value="NZ_CP041745.1"/>
</dbReference>
<organism evidence="3 4">
    <name type="scientific">Paraburkholderia megapolitana</name>
    <dbReference type="NCBI Taxonomy" id="420953"/>
    <lineage>
        <taxon>Bacteria</taxon>
        <taxon>Pseudomonadati</taxon>
        <taxon>Pseudomonadota</taxon>
        <taxon>Betaproteobacteria</taxon>
        <taxon>Burkholderiales</taxon>
        <taxon>Burkholderiaceae</taxon>
        <taxon>Paraburkholderia</taxon>
    </lineage>
</organism>
<sequence length="575" mass="64849">MTFLEQEAHRVELNSNERGGLGDGKLTFGGGGPISIQLSMMNRLPNGESGYPLGPVHARSEKGKSFTLHGCKVYGHAIYADYLIAGDVPDAEFQRIDIRYSDISEWFLQWRTIDGVVGEKLTWSGLPQKISADFDDANRRFHLTTEYVGYVGHNGKDHVLHEYIEFAIRPASGRLTAQDAKEKAMEFACLLSILIAQPVSILAVTVQTQAGRNFALYFPTFRPVVRDTSINDFLRDCFTQKHWLDAYWESVIQKYFQSAHRKIRWMRLAGMQRYEGFWEYKTLGYVSLLDSYVSHNLLKKIVVPPRAKSMSKLQDALNGVSPRLDSRMLTDVLDAVRQAFSHLQEATFPEKYATAIASTDADIVKIINITGENFRLIKKVRDKIAHGDAIELKEAEFQQIHIVVTRIELLLTYWAYVDFGLSKGDFLKGLKSPFNRLRRLAQVDEKHLARVTDAAAFFALDADGFGHLSSYSGSGVFACFTEGPNREITFSEHYTQMHKDWHMGHHKGVFTADQIFGVSPDVVRHVSHMYVECEGKALEFHSAYIFDESKLAAACPASVPVVKVEAPERGGANEF</sequence>
<proteinExistence type="predicted"/>
<evidence type="ECO:0000259" key="2">
    <source>
        <dbReference type="Pfam" id="PF18862"/>
    </source>
</evidence>
<evidence type="ECO:0000313" key="3">
    <source>
        <dbReference type="EMBL" id="SFJ40470.1"/>
    </source>
</evidence>
<dbReference type="AlphaFoldDB" id="A0A1I3R353"/>
<dbReference type="EMBL" id="FOQU01000007">
    <property type="protein sequence ID" value="SFJ40470.1"/>
    <property type="molecule type" value="Genomic_DNA"/>
</dbReference>
<dbReference type="InterPro" id="IPR041229">
    <property type="entry name" value="HEPN_Apea"/>
</dbReference>
<dbReference type="Pfam" id="PF18739">
    <property type="entry name" value="HEPN_Apea"/>
    <property type="match status" value="1"/>
</dbReference>
<evidence type="ECO:0000313" key="4">
    <source>
        <dbReference type="Proteomes" id="UP000199548"/>
    </source>
</evidence>
<name>A0A1I3R353_9BURK</name>
<feature type="domain" description="Apea-like HEPN" evidence="1">
    <location>
        <begin position="336"/>
        <end position="423"/>
    </location>
</feature>
<protein>
    <submittedName>
        <fullName evidence="3">Uncharacterized protein</fullName>
    </submittedName>
</protein>